<name>A0A5C7T7Q9_THASP</name>
<evidence type="ECO:0000256" key="1">
    <source>
        <dbReference type="SAM" id="SignalP"/>
    </source>
</evidence>
<evidence type="ECO:0000313" key="2">
    <source>
        <dbReference type="EMBL" id="TXH91680.1"/>
    </source>
</evidence>
<dbReference type="PROSITE" id="PS51257">
    <property type="entry name" value="PROKAR_LIPOPROTEIN"/>
    <property type="match status" value="1"/>
</dbReference>
<proteinExistence type="predicted"/>
<dbReference type="AlphaFoldDB" id="A0A5C7T7Q9"/>
<feature type="signal peptide" evidence="1">
    <location>
        <begin position="1"/>
        <end position="22"/>
    </location>
</feature>
<keyword evidence="1" id="KW-0732">Signal</keyword>
<gene>
    <name evidence="2" type="ORF">E6Q80_02210</name>
</gene>
<sequence>MRRLSGVPLVVLALALGGCATTAPYGNFVESRAGFDQTSLARDTARQLAALYPPARTRLALQHPTSDAFGTALVGQLRSAGYAVGEAGPGTVSGDAATAPASAGVGSGRAVRAERTPAAEALPLRYVLDHDAATGLYRLTLWVGTQSLARAYQEQNHALVPAGYWVRKE</sequence>
<protein>
    <submittedName>
        <fullName evidence="2">Conjugal transfer protein TrbH</fullName>
    </submittedName>
</protein>
<reference evidence="2 3" key="1">
    <citation type="submission" date="2018-09" db="EMBL/GenBank/DDBJ databases">
        <title>Metagenome Assembled Genomes from an Advanced Water Purification Facility.</title>
        <authorList>
            <person name="Stamps B.W."/>
            <person name="Spear J.R."/>
        </authorList>
    </citation>
    <scope>NUCLEOTIDE SEQUENCE [LARGE SCALE GENOMIC DNA]</scope>
    <source>
        <strain evidence="2">Bin_27_1</strain>
    </source>
</reference>
<organism evidence="2 3">
    <name type="scientific">Thauera aminoaromatica</name>
    <dbReference type="NCBI Taxonomy" id="164330"/>
    <lineage>
        <taxon>Bacteria</taxon>
        <taxon>Pseudomonadati</taxon>
        <taxon>Pseudomonadota</taxon>
        <taxon>Betaproteobacteria</taxon>
        <taxon>Rhodocyclales</taxon>
        <taxon>Zoogloeaceae</taxon>
        <taxon>Thauera</taxon>
    </lineage>
</organism>
<dbReference type="Pfam" id="PF07283">
    <property type="entry name" value="TrbH"/>
    <property type="match status" value="1"/>
</dbReference>
<feature type="chain" id="PRO_5022881391" evidence="1">
    <location>
        <begin position="23"/>
        <end position="169"/>
    </location>
</feature>
<dbReference type="EMBL" id="SSFD01000030">
    <property type="protein sequence ID" value="TXH91680.1"/>
    <property type="molecule type" value="Genomic_DNA"/>
</dbReference>
<accession>A0A5C7T7Q9</accession>
<evidence type="ECO:0000313" key="3">
    <source>
        <dbReference type="Proteomes" id="UP000321192"/>
    </source>
</evidence>
<dbReference type="InterPro" id="IPR010837">
    <property type="entry name" value="Conjugal_tfr_TrbH"/>
</dbReference>
<comment type="caution">
    <text evidence="2">The sequence shown here is derived from an EMBL/GenBank/DDBJ whole genome shotgun (WGS) entry which is preliminary data.</text>
</comment>
<dbReference type="Proteomes" id="UP000321192">
    <property type="component" value="Unassembled WGS sequence"/>
</dbReference>